<dbReference type="FunFam" id="3.40.50.360:FF:000001">
    <property type="entry name" value="NAD(P)H dehydrogenase (Quinone) FQR1-like"/>
    <property type="match status" value="1"/>
</dbReference>
<proteinExistence type="inferred from homology"/>
<evidence type="ECO:0000313" key="6">
    <source>
        <dbReference type="EMBL" id="KAI3426915.1"/>
    </source>
</evidence>
<dbReference type="GO" id="GO:0003955">
    <property type="term" value="F:NAD(P)H dehydrogenase (quinone) activity"/>
    <property type="evidence" value="ECO:0007669"/>
    <property type="project" value="UniProtKB-EC"/>
</dbReference>
<evidence type="ECO:0000259" key="5">
    <source>
        <dbReference type="PROSITE" id="PS50902"/>
    </source>
</evidence>
<dbReference type="Proteomes" id="UP001055712">
    <property type="component" value="Unassembled WGS sequence"/>
</dbReference>
<gene>
    <name evidence="6" type="ORF">D9Q98_006859</name>
</gene>
<accession>A0A9D4TIZ9</accession>
<dbReference type="SUPFAM" id="SSF52218">
    <property type="entry name" value="Flavoproteins"/>
    <property type="match status" value="1"/>
</dbReference>
<sequence length="202" mass="21360">MTTKLAIIYYSTYGHIRQMAEKMKEGVDAVEGVEATIYQVPDILPAEVLEKMHAPPKADHPIIKAADLTNFDGFLFGFPTRFGMMAASMKAFFDTTGGLWQSGGLVGKPAGLFTSSGTQGGGIETTALTAVTQLTHHGMIFVPTGYAFGSALFSNDEVRGGTAYGASTLAGADGSRQPSKLELDFAEFQGKYFAGVAAKLAK</sequence>
<evidence type="ECO:0000256" key="3">
    <source>
        <dbReference type="ARBA" id="ARBA00047678"/>
    </source>
</evidence>
<dbReference type="AlphaFoldDB" id="A0A9D4TIZ9"/>
<comment type="catalytic activity">
    <reaction evidence="3">
        <text>a quinone + NADH + H(+) = a quinol + NAD(+)</text>
        <dbReference type="Rhea" id="RHEA:46160"/>
        <dbReference type="ChEBI" id="CHEBI:15378"/>
        <dbReference type="ChEBI" id="CHEBI:24646"/>
        <dbReference type="ChEBI" id="CHEBI:57540"/>
        <dbReference type="ChEBI" id="CHEBI:57945"/>
        <dbReference type="ChEBI" id="CHEBI:132124"/>
        <dbReference type="EC" id="1.6.5.2"/>
    </reaction>
</comment>
<dbReference type="Gene3D" id="3.40.50.360">
    <property type="match status" value="1"/>
</dbReference>
<protein>
    <recommendedName>
        <fullName evidence="2">NAD(P)H dehydrogenase (quinone)</fullName>
        <ecNumber evidence="2">1.6.5.2</ecNumber>
    </recommendedName>
</protein>
<comment type="catalytic activity">
    <reaction evidence="4">
        <text>a quinone + NADPH + H(+) = a quinol + NADP(+)</text>
        <dbReference type="Rhea" id="RHEA:46164"/>
        <dbReference type="ChEBI" id="CHEBI:15378"/>
        <dbReference type="ChEBI" id="CHEBI:24646"/>
        <dbReference type="ChEBI" id="CHEBI:57783"/>
        <dbReference type="ChEBI" id="CHEBI:58349"/>
        <dbReference type="ChEBI" id="CHEBI:132124"/>
        <dbReference type="EC" id="1.6.5.2"/>
    </reaction>
</comment>
<organism evidence="6 7">
    <name type="scientific">Chlorella vulgaris</name>
    <name type="common">Green alga</name>
    <dbReference type="NCBI Taxonomy" id="3077"/>
    <lineage>
        <taxon>Eukaryota</taxon>
        <taxon>Viridiplantae</taxon>
        <taxon>Chlorophyta</taxon>
        <taxon>core chlorophytes</taxon>
        <taxon>Trebouxiophyceae</taxon>
        <taxon>Chlorellales</taxon>
        <taxon>Chlorellaceae</taxon>
        <taxon>Chlorella clade</taxon>
        <taxon>Chlorella</taxon>
    </lineage>
</organism>
<dbReference type="Pfam" id="PF03358">
    <property type="entry name" value="FMN_red"/>
    <property type="match status" value="1"/>
</dbReference>
<comment type="caution">
    <text evidence="6">The sequence shown here is derived from an EMBL/GenBank/DDBJ whole genome shotgun (WGS) entry which is preliminary data.</text>
</comment>
<evidence type="ECO:0000256" key="2">
    <source>
        <dbReference type="ARBA" id="ARBA00012648"/>
    </source>
</evidence>
<dbReference type="InterPro" id="IPR008254">
    <property type="entry name" value="Flavodoxin/NO_synth"/>
</dbReference>
<feature type="domain" description="Flavodoxin-like" evidence="5">
    <location>
        <begin position="5"/>
        <end position="193"/>
    </location>
</feature>
<dbReference type="EMBL" id="SIDB01000010">
    <property type="protein sequence ID" value="KAI3426915.1"/>
    <property type="molecule type" value="Genomic_DNA"/>
</dbReference>
<dbReference type="PROSITE" id="PS50902">
    <property type="entry name" value="FLAVODOXIN_LIKE"/>
    <property type="match status" value="1"/>
</dbReference>
<dbReference type="InterPro" id="IPR029039">
    <property type="entry name" value="Flavoprotein-like_sf"/>
</dbReference>
<evidence type="ECO:0000313" key="7">
    <source>
        <dbReference type="Proteomes" id="UP001055712"/>
    </source>
</evidence>
<dbReference type="GO" id="GO:0010181">
    <property type="term" value="F:FMN binding"/>
    <property type="evidence" value="ECO:0007669"/>
    <property type="project" value="InterPro"/>
</dbReference>
<comment type="similarity">
    <text evidence="1">Belongs to the WrbA family.</text>
</comment>
<dbReference type="EC" id="1.6.5.2" evidence="2"/>
<evidence type="ECO:0000256" key="1">
    <source>
        <dbReference type="ARBA" id="ARBA00006961"/>
    </source>
</evidence>
<evidence type="ECO:0000256" key="4">
    <source>
        <dbReference type="ARBA" id="ARBA00048983"/>
    </source>
</evidence>
<name>A0A9D4TIZ9_CHLVU</name>
<dbReference type="InterPro" id="IPR010089">
    <property type="entry name" value="Flavoprotein_WrbA-like"/>
</dbReference>
<dbReference type="PANTHER" id="PTHR30546:SF23">
    <property type="entry name" value="FLAVOPROTEIN-LIKE PROTEIN YCP4-RELATED"/>
    <property type="match status" value="1"/>
</dbReference>
<dbReference type="OrthoDB" id="504689at2759"/>
<dbReference type="PANTHER" id="PTHR30546">
    <property type="entry name" value="FLAVODOXIN-RELATED PROTEIN WRBA-RELATED"/>
    <property type="match status" value="1"/>
</dbReference>
<reference evidence="6" key="1">
    <citation type="journal article" date="2019" name="Plant J.">
        <title>Chlorella vulgaris genome assembly and annotation reveals the molecular basis for metabolic acclimation to high light conditions.</title>
        <authorList>
            <person name="Cecchin M."/>
            <person name="Marcolungo L."/>
            <person name="Rossato M."/>
            <person name="Girolomoni L."/>
            <person name="Cosentino E."/>
            <person name="Cuine S."/>
            <person name="Li-Beisson Y."/>
            <person name="Delledonne M."/>
            <person name="Ballottari M."/>
        </authorList>
    </citation>
    <scope>NUCLEOTIDE SEQUENCE</scope>
    <source>
        <strain evidence="6">211/11P</strain>
    </source>
</reference>
<dbReference type="NCBIfam" id="TIGR01755">
    <property type="entry name" value="flav_wrbA"/>
    <property type="match status" value="1"/>
</dbReference>
<dbReference type="GO" id="GO:0016020">
    <property type="term" value="C:membrane"/>
    <property type="evidence" value="ECO:0007669"/>
    <property type="project" value="TreeGrafter"/>
</dbReference>
<dbReference type="InterPro" id="IPR005025">
    <property type="entry name" value="FMN_Rdtase-like_dom"/>
</dbReference>
<keyword evidence="7" id="KW-1185">Reference proteome</keyword>
<dbReference type="NCBIfam" id="NF002999">
    <property type="entry name" value="PRK03767.1"/>
    <property type="match status" value="1"/>
</dbReference>
<reference evidence="6" key="2">
    <citation type="submission" date="2020-11" db="EMBL/GenBank/DDBJ databases">
        <authorList>
            <person name="Cecchin M."/>
            <person name="Marcolungo L."/>
            <person name="Rossato M."/>
            <person name="Girolomoni L."/>
            <person name="Cosentino E."/>
            <person name="Cuine S."/>
            <person name="Li-Beisson Y."/>
            <person name="Delledonne M."/>
            <person name="Ballottari M."/>
        </authorList>
    </citation>
    <scope>NUCLEOTIDE SEQUENCE</scope>
    <source>
        <strain evidence="6">211/11P</strain>
        <tissue evidence="6">Whole cell</tissue>
    </source>
</reference>